<dbReference type="InterPro" id="IPR036371">
    <property type="entry name" value="TPK_B1-bd_sf"/>
</dbReference>
<keyword evidence="2" id="KW-0547">Nucleotide-binding</keyword>
<dbReference type="InterPro" id="IPR053149">
    <property type="entry name" value="TPK"/>
</dbReference>
<dbReference type="CDD" id="cd07995">
    <property type="entry name" value="TPK"/>
    <property type="match status" value="1"/>
</dbReference>
<dbReference type="Pfam" id="PF04265">
    <property type="entry name" value="TPK_B1_binding"/>
    <property type="match status" value="1"/>
</dbReference>
<dbReference type="AlphaFoldDB" id="A0A2K8KDT2"/>
<organism evidence="8 9">
    <name type="scientific">Roseinatronobacter bogoriensis subsp. barguzinensis</name>
    <dbReference type="NCBI Taxonomy" id="441209"/>
    <lineage>
        <taxon>Bacteria</taxon>
        <taxon>Pseudomonadati</taxon>
        <taxon>Pseudomonadota</taxon>
        <taxon>Alphaproteobacteria</taxon>
        <taxon>Rhodobacterales</taxon>
        <taxon>Paracoccaceae</taxon>
        <taxon>Roseinatronobacter</taxon>
    </lineage>
</organism>
<evidence type="ECO:0000259" key="6">
    <source>
        <dbReference type="Pfam" id="PF04263"/>
    </source>
</evidence>
<keyword evidence="1" id="KW-0808">Transferase</keyword>
<accession>A0A2K8KDT2</accession>
<dbReference type="NCBIfam" id="TIGR01378">
    <property type="entry name" value="thi_PPkinase"/>
    <property type="match status" value="1"/>
</dbReference>
<dbReference type="KEGG" id="rbg:BG454_18645"/>
<dbReference type="GO" id="GO:0004788">
    <property type="term" value="F:thiamine diphosphokinase activity"/>
    <property type="evidence" value="ECO:0007669"/>
    <property type="project" value="UniProtKB-UniRule"/>
</dbReference>
<feature type="domain" description="Thiamin pyrophosphokinase catalytic" evidence="6">
    <location>
        <begin position="28"/>
        <end position="119"/>
    </location>
</feature>
<proteinExistence type="predicted"/>
<dbReference type="EMBL" id="CP024899">
    <property type="protein sequence ID" value="ATX67579.1"/>
    <property type="molecule type" value="Genomic_DNA"/>
</dbReference>
<dbReference type="PANTHER" id="PTHR41299">
    <property type="entry name" value="THIAMINE PYROPHOSPHOKINASE"/>
    <property type="match status" value="1"/>
</dbReference>
<dbReference type="GO" id="GO:0009229">
    <property type="term" value="P:thiamine diphosphate biosynthetic process"/>
    <property type="evidence" value="ECO:0007669"/>
    <property type="project" value="InterPro"/>
</dbReference>
<dbReference type="EC" id="2.7.6.2" evidence="5"/>
<dbReference type="OrthoDB" id="7057856at2"/>
<evidence type="ECO:0000256" key="4">
    <source>
        <dbReference type="ARBA" id="ARBA00022840"/>
    </source>
</evidence>
<dbReference type="Pfam" id="PF04263">
    <property type="entry name" value="TPK_catalytic"/>
    <property type="match status" value="1"/>
</dbReference>
<dbReference type="InterPro" id="IPR006282">
    <property type="entry name" value="Thi_PPkinase"/>
</dbReference>
<evidence type="ECO:0000256" key="2">
    <source>
        <dbReference type="ARBA" id="ARBA00022741"/>
    </source>
</evidence>
<dbReference type="RefSeq" id="WP_071479533.1">
    <property type="nucleotide sequence ID" value="NZ_CP024899.1"/>
</dbReference>
<protein>
    <recommendedName>
        <fullName evidence="5">Thiamine diphosphokinase</fullName>
        <ecNumber evidence="5">2.7.6.2</ecNumber>
    </recommendedName>
</protein>
<dbReference type="SUPFAM" id="SSF63999">
    <property type="entry name" value="Thiamin pyrophosphokinase, catalytic domain"/>
    <property type="match status" value="1"/>
</dbReference>
<evidence type="ECO:0000256" key="3">
    <source>
        <dbReference type="ARBA" id="ARBA00022777"/>
    </source>
</evidence>
<gene>
    <name evidence="8" type="ORF">BG454_18645</name>
</gene>
<reference evidence="8 9" key="1">
    <citation type="submission" date="2017-11" db="EMBL/GenBank/DDBJ databases">
        <title>Revised Sequence and Annotation of the Rhodobaca barguzinensis strain alga05 Genome.</title>
        <authorList>
            <person name="Kopejtka K."/>
            <person name="Tomasch J.M."/>
            <person name="Bunk B."/>
            <person name="Koblizek M."/>
        </authorList>
    </citation>
    <scope>NUCLEOTIDE SEQUENCE [LARGE SCALE GENOMIC DNA]</scope>
    <source>
        <strain evidence="9">alga05</strain>
    </source>
</reference>
<evidence type="ECO:0000313" key="8">
    <source>
        <dbReference type="EMBL" id="ATX67579.1"/>
    </source>
</evidence>
<dbReference type="GO" id="GO:0030975">
    <property type="term" value="F:thiamine binding"/>
    <property type="evidence" value="ECO:0007669"/>
    <property type="project" value="InterPro"/>
</dbReference>
<dbReference type="GO" id="GO:0006772">
    <property type="term" value="P:thiamine metabolic process"/>
    <property type="evidence" value="ECO:0007669"/>
    <property type="project" value="UniProtKB-UniRule"/>
</dbReference>
<dbReference type="InterPro" id="IPR036759">
    <property type="entry name" value="TPK_catalytic_sf"/>
</dbReference>
<feature type="domain" description="Thiamin pyrophosphokinase thiamin-binding" evidence="7">
    <location>
        <begin position="146"/>
        <end position="198"/>
    </location>
</feature>
<dbReference type="Gene3D" id="3.40.50.10240">
    <property type="entry name" value="Thiamin pyrophosphokinase, catalytic domain"/>
    <property type="match status" value="1"/>
</dbReference>
<evidence type="ECO:0000313" key="9">
    <source>
        <dbReference type="Proteomes" id="UP000228948"/>
    </source>
</evidence>
<dbReference type="PANTHER" id="PTHR41299:SF1">
    <property type="entry name" value="THIAMINE PYROPHOSPHOKINASE"/>
    <property type="match status" value="1"/>
</dbReference>
<evidence type="ECO:0000259" key="7">
    <source>
        <dbReference type="Pfam" id="PF04265"/>
    </source>
</evidence>
<dbReference type="GO" id="GO:0005524">
    <property type="term" value="F:ATP binding"/>
    <property type="evidence" value="ECO:0007669"/>
    <property type="project" value="UniProtKB-KW"/>
</dbReference>
<dbReference type="InterPro" id="IPR007371">
    <property type="entry name" value="TPK_catalytic"/>
</dbReference>
<keyword evidence="4" id="KW-0067">ATP-binding</keyword>
<dbReference type="Proteomes" id="UP000228948">
    <property type="component" value="Chromosome"/>
</dbReference>
<evidence type="ECO:0000256" key="5">
    <source>
        <dbReference type="NCBIfam" id="TIGR01378"/>
    </source>
</evidence>
<sequence>MCQPVDSIYGVTLVGGGIYSQSDLNQALGLAPVLIAADGGANGLMASGHVPKHVIGDLDSLDPAIRSNLGDKVIHIPEQDSTDFDKCLRTVRAPFMLALGFDGARLDHTLAAMSSLVRHGRARVIMLAAQDICFLAPPRLTLSLPMGARFSLFPMAPVSGRSAGLEWPIEGQEFSPAAQIGTSNRISADRVVLEFDQPGMLVLLERGHLAETLSALQSGPDWT</sequence>
<evidence type="ECO:0000256" key="1">
    <source>
        <dbReference type="ARBA" id="ARBA00022679"/>
    </source>
</evidence>
<dbReference type="SUPFAM" id="SSF63862">
    <property type="entry name" value="Thiamin pyrophosphokinase, substrate-binding domain"/>
    <property type="match status" value="1"/>
</dbReference>
<dbReference type="STRING" id="441209.GCA_001870665_00345"/>
<dbReference type="GO" id="GO:0016301">
    <property type="term" value="F:kinase activity"/>
    <property type="evidence" value="ECO:0007669"/>
    <property type="project" value="UniProtKB-KW"/>
</dbReference>
<name>A0A2K8KDT2_9RHOB</name>
<keyword evidence="3 8" id="KW-0418">Kinase</keyword>
<keyword evidence="9" id="KW-1185">Reference proteome</keyword>
<dbReference type="InterPro" id="IPR007373">
    <property type="entry name" value="Thiamin_PyroPKinase_B1-bd"/>
</dbReference>